<dbReference type="CDD" id="cd00082">
    <property type="entry name" value="HisKA"/>
    <property type="match status" value="1"/>
</dbReference>
<comment type="subcellular location">
    <subcellularLocation>
        <location evidence="2">Membrane</location>
    </subcellularLocation>
</comment>
<dbReference type="AlphaFoldDB" id="B2TJM4"/>
<dbReference type="PROSITE" id="PS50109">
    <property type="entry name" value="HIS_KIN"/>
    <property type="match status" value="1"/>
</dbReference>
<evidence type="ECO:0000256" key="3">
    <source>
        <dbReference type="ARBA" id="ARBA00012438"/>
    </source>
</evidence>
<dbReference type="HOGENOM" id="CLU_000445_89_3_9"/>
<dbReference type="InterPro" id="IPR008358">
    <property type="entry name" value="Sig_transdc_His_kin/Pase_MprB"/>
</dbReference>
<dbReference type="PATRIC" id="fig|935198.13.peg.1355"/>
<dbReference type="PANTHER" id="PTHR45453">
    <property type="entry name" value="PHOSPHATE REGULON SENSOR PROTEIN PHOR"/>
    <property type="match status" value="1"/>
</dbReference>
<dbReference type="InterPro" id="IPR050351">
    <property type="entry name" value="BphY/WalK/GraS-like"/>
</dbReference>
<keyword evidence="4" id="KW-0597">Phosphoprotein</keyword>
<dbReference type="SMART" id="SM00388">
    <property type="entry name" value="HisKA"/>
    <property type="match status" value="1"/>
</dbReference>
<dbReference type="GO" id="GO:0005886">
    <property type="term" value="C:plasma membrane"/>
    <property type="evidence" value="ECO:0007669"/>
    <property type="project" value="TreeGrafter"/>
</dbReference>
<keyword evidence="7" id="KW-0902">Two-component regulatory system</keyword>
<evidence type="ECO:0000313" key="9">
    <source>
        <dbReference type="EMBL" id="ACD23571.1"/>
    </source>
</evidence>
<dbReference type="InterPro" id="IPR036890">
    <property type="entry name" value="HATPase_C_sf"/>
</dbReference>
<evidence type="ECO:0000256" key="5">
    <source>
        <dbReference type="ARBA" id="ARBA00022679"/>
    </source>
</evidence>
<keyword evidence="5" id="KW-0808">Transferase</keyword>
<dbReference type="PRINTS" id="PR01780">
    <property type="entry name" value="LANTIREGPROT"/>
</dbReference>
<accession>U4P4N0</accession>
<evidence type="ECO:0000256" key="4">
    <source>
        <dbReference type="ARBA" id="ARBA00022553"/>
    </source>
</evidence>
<dbReference type="InterPro" id="IPR003594">
    <property type="entry name" value="HATPase_dom"/>
</dbReference>
<dbReference type="Gene3D" id="1.10.287.130">
    <property type="match status" value="1"/>
</dbReference>
<dbReference type="SUPFAM" id="SSF55874">
    <property type="entry name" value="ATPase domain of HSP90 chaperone/DNA topoisomerase II/histidine kinase"/>
    <property type="match status" value="1"/>
</dbReference>
<dbReference type="Pfam" id="PF02518">
    <property type="entry name" value="HATPase_c"/>
    <property type="match status" value="1"/>
</dbReference>
<dbReference type="InterPro" id="IPR005467">
    <property type="entry name" value="His_kinase_dom"/>
</dbReference>
<dbReference type="Gene3D" id="3.30.565.10">
    <property type="entry name" value="Histidine kinase-like ATPase, C-terminal domain"/>
    <property type="match status" value="1"/>
</dbReference>
<dbReference type="EMBL" id="CP001056">
    <property type="protein sequence ID" value="ACD23571.1"/>
    <property type="molecule type" value="Genomic_DNA"/>
</dbReference>
<feature type="domain" description="Histidine kinase" evidence="8">
    <location>
        <begin position="63"/>
        <end position="272"/>
    </location>
</feature>
<dbReference type="GO" id="GO:0016036">
    <property type="term" value="P:cellular response to phosphate starvation"/>
    <property type="evidence" value="ECO:0007669"/>
    <property type="project" value="TreeGrafter"/>
</dbReference>
<dbReference type="InterPro" id="IPR036097">
    <property type="entry name" value="HisK_dim/P_sf"/>
</dbReference>
<sequence>MKNINKQIEIRIKEKSRQALNLELFDRNLNLLVANINKIFMVEENLRVEAIVHEEKLKDMIANISHDLRTPLTAVKGYIQLLYKTIINSREKEMTSIVLNHINELEQLINNFFELSYLEISKPDVKLKKINLTNMVSNSIVDYIYDFEEKNLQVEFKVENPIYVYGDEEKTKRIIQNLIKNCLSHSSGNVIVDIFNKDKSVILSFKNPILYTNEIYVENLFDKFYIAEKSQSRSTGLGLSIVKLLTEQMNGEVNAFLNENNLDIQIELNRYIN</sequence>
<accession>B2TJM4</accession>
<reference evidence="9" key="1">
    <citation type="submission" date="2009-06" db="EMBL/GenBank/DDBJ databases">
        <authorList>
            <consortium name="US DOE Joint Genome Institute (JGI-PGF)"/>
            <person name="Lucas S."/>
            <person name="Copeland A."/>
            <person name="Lapidus A."/>
            <person name="Glavina del Rio T."/>
            <person name="Dalin E."/>
            <person name="Tice H."/>
            <person name="Bruce D."/>
            <person name="Goodwin L."/>
            <person name="Pitluck S."/>
            <person name="Kyrpides N."/>
            <person name="Mavromatis K."/>
            <person name="Ivanova N."/>
            <person name="Saunders E."/>
            <person name="Brettin T."/>
            <person name="Detter J.C."/>
            <person name="Han C."/>
            <person name="Larimer F."/>
            <person name="Land M."/>
            <person name="Hauser L."/>
            <person name="Markowitz V."/>
            <person name="Cheng J.-F."/>
            <person name="Hugenholtz P."/>
            <person name="Woyke T."/>
            <person name="Wu D."/>
            <person name="Gronow S."/>
            <person name="Klenk H.-P."/>
            <person name="Eisen J.A."/>
        </authorList>
    </citation>
    <scope>NUCLEOTIDE SEQUENCE</scope>
    <source>
        <strain evidence="9">Eklund 17B</strain>
    </source>
</reference>
<evidence type="ECO:0000256" key="1">
    <source>
        <dbReference type="ARBA" id="ARBA00000085"/>
    </source>
</evidence>
<dbReference type="SUPFAM" id="SSF47384">
    <property type="entry name" value="Homodimeric domain of signal transducing histidine kinase"/>
    <property type="match status" value="1"/>
</dbReference>
<evidence type="ECO:0000259" key="8">
    <source>
        <dbReference type="PROSITE" id="PS50109"/>
    </source>
</evidence>
<reference evidence="9" key="2">
    <citation type="submission" date="2009-08" db="EMBL/GenBank/DDBJ databases">
        <authorList>
            <person name="Shrivastava S."/>
            <person name="Brinkac L.M."/>
            <person name="Dodson R.J."/>
            <person name="Harkins D.M."/>
            <person name="Durkin A.S."/>
            <person name="Sutton G."/>
        </authorList>
    </citation>
    <scope>NUCLEOTIDE SEQUENCE</scope>
    <source>
        <strain evidence="9">Eklund 17B</strain>
    </source>
</reference>
<name>B2TJM4_CLOBB</name>
<dbReference type="Pfam" id="PF00512">
    <property type="entry name" value="HisKA"/>
    <property type="match status" value="1"/>
</dbReference>
<gene>
    <name evidence="9" type="ordered locus">CLL_A1409</name>
</gene>
<dbReference type="PANTHER" id="PTHR45453:SF1">
    <property type="entry name" value="PHOSPHATE REGULON SENSOR PROTEIN PHOR"/>
    <property type="match status" value="1"/>
</dbReference>
<dbReference type="InterPro" id="IPR003661">
    <property type="entry name" value="HisK_dim/P_dom"/>
</dbReference>
<evidence type="ECO:0000256" key="7">
    <source>
        <dbReference type="ARBA" id="ARBA00023012"/>
    </source>
</evidence>
<comment type="catalytic activity">
    <reaction evidence="1">
        <text>ATP + protein L-histidine = ADP + protein N-phospho-L-histidine.</text>
        <dbReference type="EC" id="2.7.13.3"/>
    </reaction>
</comment>
<dbReference type="EC" id="2.7.13.3" evidence="3"/>
<proteinExistence type="predicted"/>
<keyword evidence="6 9" id="KW-0418">Kinase</keyword>
<organism evidence="9">
    <name type="scientific">Clostridium botulinum (strain Eklund 17B / Type B)</name>
    <dbReference type="NCBI Taxonomy" id="935198"/>
    <lineage>
        <taxon>Bacteria</taxon>
        <taxon>Bacillati</taxon>
        <taxon>Bacillota</taxon>
        <taxon>Clostridia</taxon>
        <taxon>Eubacteriales</taxon>
        <taxon>Clostridiaceae</taxon>
        <taxon>Clostridium</taxon>
    </lineage>
</organism>
<dbReference type="GO" id="GO:0000155">
    <property type="term" value="F:phosphorelay sensor kinase activity"/>
    <property type="evidence" value="ECO:0007669"/>
    <property type="project" value="InterPro"/>
</dbReference>
<evidence type="ECO:0000256" key="6">
    <source>
        <dbReference type="ARBA" id="ARBA00022777"/>
    </source>
</evidence>
<dbReference type="SMART" id="SM00387">
    <property type="entry name" value="HATPase_c"/>
    <property type="match status" value="1"/>
</dbReference>
<dbReference type="KEGG" id="cbk:CLL_A1409"/>
<evidence type="ECO:0000256" key="2">
    <source>
        <dbReference type="ARBA" id="ARBA00004370"/>
    </source>
</evidence>
<dbReference type="GO" id="GO:0004721">
    <property type="term" value="F:phosphoprotein phosphatase activity"/>
    <property type="evidence" value="ECO:0007669"/>
    <property type="project" value="TreeGrafter"/>
</dbReference>
<protein>
    <recommendedName>
        <fullName evidence="3">histidine kinase</fullName>
        <ecNumber evidence="3">2.7.13.3</ecNumber>
    </recommendedName>
</protein>